<proteinExistence type="predicted"/>
<gene>
    <name evidence="1" type="ORF">ACFQZ7_06520</name>
</gene>
<dbReference type="SUPFAM" id="SSF46785">
    <property type="entry name" value="Winged helix' DNA-binding domain"/>
    <property type="match status" value="1"/>
</dbReference>
<evidence type="ECO:0000313" key="1">
    <source>
        <dbReference type="EMBL" id="MFD0897392.1"/>
    </source>
</evidence>
<dbReference type="NCBIfam" id="TIGR00738">
    <property type="entry name" value="rrf2_super"/>
    <property type="match status" value="1"/>
</dbReference>
<keyword evidence="2" id="KW-1185">Reference proteome</keyword>
<protein>
    <submittedName>
        <fullName evidence="1">RrF2 family transcriptional regulator</fullName>
    </submittedName>
</protein>
<dbReference type="PANTHER" id="PTHR33221">
    <property type="entry name" value="WINGED HELIX-TURN-HELIX TRANSCRIPTIONAL REGULATOR, RRF2 FAMILY"/>
    <property type="match status" value="1"/>
</dbReference>
<dbReference type="PANTHER" id="PTHR33221:SF9">
    <property type="entry name" value="RRF2 FAMILY PROTEIN"/>
    <property type="match status" value="1"/>
</dbReference>
<dbReference type="InterPro" id="IPR000944">
    <property type="entry name" value="Tscrpt_reg_Rrf2"/>
</dbReference>
<name>A0ABW3EDE1_9LACO</name>
<dbReference type="Proteomes" id="UP001597104">
    <property type="component" value="Unassembled WGS sequence"/>
</dbReference>
<dbReference type="RefSeq" id="WP_137637250.1">
    <property type="nucleotide sequence ID" value="NZ_BJDN01000006.1"/>
</dbReference>
<dbReference type="InterPro" id="IPR036390">
    <property type="entry name" value="WH_DNA-bd_sf"/>
</dbReference>
<sequence length="158" mass="17469">MKLNKSTEQAVYVVLILALELDHRPLKSTVLADILQVSDSYLKKILRKLVVGQVITSAASKDGGFQLQRPINSISLADVYSAVQTEAPLTFEHIGARLFTDIDHVKAGEQLIARTLEQAQKNFVATLTEISMAELLETYAIKNGAIAWEDFRSNVAKK</sequence>
<accession>A0ABW3EDE1</accession>
<dbReference type="Pfam" id="PF02082">
    <property type="entry name" value="Rrf2"/>
    <property type="match status" value="1"/>
</dbReference>
<dbReference type="Gene3D" id="1.10.10.10">
    <property type="entry name" value="Winged helix-like DNA-binding domain superfamily/Winged helix DNA-binding domain"/>
    <property type="match status" value="1"/>
</dbReference>
<dbReference type="PROSITE" id="PS51197">
    <property type="entry name" value="HTH_RRF2_2"/>
    <property type="match status" value="1"/>
</dbReference>
<evidence type="ECO:0000313" key="2">
    <source>
        <dbReference type="Proteomes" id="UP001597104"/>
    </source>
</evidence>
<reference evidence="2" key="1">
    <citation type="journal article" date="2019" name="Int. J. Syst. Evol. Microbiol.">
        <title>The Global Catalogue of Microorganisms (GCM) 10K type strain sequencing project: providing services to taxonomists for standard genome sequencing and annotation.</title>
        <authorList>
            <consortium name="The Broad Institute Genomics Platform"/>
            <consortium name="The Broad Institute Genome Sequencing Center for Infectious Disease"/>
            <person name="Wu L."/>
            <person name="Ma J."/>
        </authorList>
    </citation>
    <scope>NUCLEOTIDE SEQUENCE [LARGE SCALE GENOMIC DNA]</scope>
    <source>
        <strain evidence="2">CCM 8925</strain>
    </source>
</reference>
<dbReference type="InterPro" id="IPR036388">
    <property type="entry name" value="WH-like_DNA-bd_sf"/>
</dbReference>
<organism evidence="1 2">
    <name type="scientific">Loigolactobacillus binensis</name>
    <dbReference type="NCBI Taxonomy" id="2559922"/>
    <lineage>
        <taxon>Bacteria</taxon>
        <taxon>Bacillati</taxon>
        <taxon>Bacillota</taxon>
        <taxon>Bacilli</taxon>
        <taxon>Lactobacillales</taxon>
        <taxon>Lactobacillaceae</taxon>
        <taxon>Loigolactobacillus</taxon>
    </lineage>
</organism>
<dbReference type="EMBL" id="JBHTIO010000032">
    <property type="protein sequence ID" value="MFD0897392.1"/>
    <property type="molecule type" value="Genomic_DNA"/>
</dbReference>
<comment type="caution">
    <text evidence="1">The sequence shown here is derived from an EMBL/GenBank/DDBJ whole genome shotgun (WGS) entry which is preliminary data.</text>
</comment>